<dbReference type="PANTHER" id="PTHR12113">
    <property type="entry name" value="DICKKOPF3-LIKE 3"/>
    <property type="match status" value="1"/>
</dbReference>
<dbReference type="Gene3D" id="2.10.80.10">
    <property type="entry name" value="Lipase, subunit A"/>
    <property type="match status" value="1"/>
</dbReference>
<keyword evidence="9" id="KW-1133">Transmembrane helix</keyword>
<reference evidence="13" key="2">
    <citation type="submission" date="2025-09" db="UniProtKB">
        <authorList>
            <consortium name="Ensembl"/>
        </authorList>
    </citation>
    <scope>IDENTIFICATION</scope>
</reference>
<dbReference type="InterPro" id="IPR006796">
    <property type="entry name" value="Dickkopf_N"/>
</dbReference>
<comment type="similarity">
    <text evidence="2">Belongs to the dickkopf family.</text>
</comment>
<protein>
    <submittedName>
        <fullName evidence="13">Uncharacterized protein</fullName>
    </submittedName>
</protein>
<dbReference type="GO" id="GO:0016055">
    <property type="term" value="P:Wnt signaling pathway"/>
    <property type="evidence" value="ECO:0007669"/>
    <property type="project" value="UniProtKB-KW"/>
</dbReference>
<proteinExistence type="inferred from homology"/>
<dbReference type="Pfam" id="PF21481">
    <property type="entry name" value="DIKK1-2-4_C-subdom1"/>
    <property type="match status" value="1"/>
</dbReference>
<evidence type="ECO:0000256" key="6">
    <source>
        <dbReference type="ARBA" id="ARBA00022729"/>
    </source>
</evidence>
<dbReference type="GO" id="GO:0090090">
    <property type="term" value="P:negative regulation of canonical Wnt signaling pathway"/>
    <property type="evidence" value="ECO:0007669"/>
    <property type="project" value="TreeGrafter"/>
</dbReference>
<dbReference type="InterPro" id="IPR048500">
    <property type="entry name" value="DIKK1/2/4_C-subdom1"/>
</dbReference>
<keyword evidence="6" id="KW-0732">Signal</keyword>
<dbReference type="Proteomes" id="UP000264800">
    <property type="component" value="Unplaced"/>
</dbReference>
<evidence type="ECO:0000256" key="9">
    <source>
        <dbReference type="SAM" id="Phobius"/>
    </source>
</evidence>
<keyword evidence="9" id="KW-0472">Membrane</keyword>
<dbReference type="GeneTree" id="ENSGT00940000161319"/>
<keyword evidence="9" id="KW-0812">Transmembrane</keyword>
<evidence type="ECO:0000256" key="8">
    <source>
        <dbReference type="SAM" id="MobiDB-lite"/>
    </source>
</evidence>
<keyword evidence="4" id="KW-0964">Secreted</keyword>
<dbReference type="STRING" id="37003.ENSKMAP00000010095"/>
<name>A0A3Q3A2T0_KRYMA</name>
<keyword evidence="5" id="KW-0879">Wnt signaling pathway</keyword>
<feature type="domain" description="Dickkopf-related protein 1/2/4 C-terminal subdomain 2" evidence="11">
    <location>
        <begin position="141"/>
        <end position="175"/>
    </location>
</feature>
<organism evidence="13 14">
    <name type="scientific">Kryptolebias marmoratus</name>
    <name type="common">Mangrove killifish</name>
    <name type="synonym">Rivulus marmoratus</name>
    <dbReference type="NCBI Taxonomy" id="37003"/>
    <lineage>
        <taxon>Eukaryota</taxon>
        <taxon>Metazoa</taxon>
        <taxon>Chordata</taxon>
        <taxon>Craniata</taxon>
        <taxon>Vertebrata</taxon>
        <taxon>Euteleostomi</taxon>
        <taxon>Actinopterygii</taxon>
        <taxon>Neopterygii</taxon>
        <taxon>Teleostei</taxon>
        <taxon>Neoteleostei</taxon>
        <taxon>Acanthomorphata</taxon>
        <taxon>Ovalentaria</taxon>
        <taxon>Atherinomorphae</taxon>
        <taxon>Cyprinodontiformes</taxon>
        <taxon>Rivulidae</taxon>
        <taxon>Kryptolebias</taxon>
    </lineage>
</organism>
<evidence type="ECO:0000256" key="4">
    <source>
        <dbReference type="ARBA" id="ARBA00022525"/>
    </source>
</evidence>
<sequence length="228" mass="24978">MFQTSHLFNHQLLFVSLCLIKFLLVVSLQLVRCSSDLDCAEGSYCHAPAKSPAHSRCQTCRRRSRRCHRDGMCCPGNQCSSSKTRPRKTGTGNLKDPSGKILFVIPGQVGDPCLRSSDCSGSLCCARHFWTRICKPVLMEGQVCTRQRRKGHQGLELFQRCSCGAGLSCRSLREPEDQPPSPSLLSAAAGSKFTASSSSSRHSSPRTFSGKQSSSSGPKTRLHVCQRI</sequence>
<dbReference type="Pfam" id="PF21479">
    <property type="entry name" value="DIKK1-2-4_C-subdom2"/>
    <property type="match status" value="1"/>
</dbReference>
<comment type="subcellular location">
    <subcellularLocation>
        <location evidence="1">Secreted</location>
    </subcellularLocation>
</comment>
<dbReference type="GO" id="GO:0039706">
    <property type="term" value="F:co-receptor binding"/>
    <property type="evidence" value="ECO:0007669"/>
    <property type="project" value="TreeGrafter"/>
</dbReference>
<evidence type="ECO:0000313" key="14">
    <source>
        <dbReference type="Proteomes" id="UP000264800"/>
    </source>
</evidence>
<evidence type="ECO:0000313" key="13">
    <source>
        <dbReference type="Ensembl" id="ENSKMAP00000010095.1"/>
    </source>
</evidence>
<keyword evidence="3" id="KW-0217">Developmental protein</keyword>
<feature type="domain" description="Dickkopf N-terminal cysteine-rich" evidence="10">
    <location>
        <begin position="32"/>
        <end position="81"/>
    </location>
</feature>
<dbReference type="InterPro" id="IPR039863">
    <property type="entry name" value="DKK1-4"/>
</dbReference>
<evidence type="ECO:0000256" key="1">
    <source>
        <dbReference type="ARBA" id="ARBA00004613"/>
    </source>
</evidence>
<dbReference type="OMA" id="DLECTEG"/>
<dbReference type="FunFam" id="2.10.80.10:FF:000001">
    <property type="entry name" value="Dickkopf WNT-signaling pathway inhibitor 2"/>
    <property type="match status" value="1"/>
</dbReference>
<feature type="transmembrane region" description="Helical" evidence="9">
    <location>
        <begin position="12"/>
        <end position="31"/>
    </location>
</feature>
<reference evidence="13" key="1">
    <citation type="submission" date="2025-08" db="UniProtKB">
        <authorList>
            <consortium name="Ensembl"/>
        </authorList>
    </citation>
    <scope>IDENTIFICATION</scope>
</reference>
<feature type="compositionally biased region" description="Low complexity" evidence="8">
    <location>
        <begin position="183"/>
        <end position="210"/>
    </location>
</feature>
<evidence type="ECO:0000259" key="10">
    <source>
        <dbReference type="Pfam" id="PF04706"/>
    </source>
</evidence>
<dbReference type="GO" id="GO:0048019">
    <property type="term" value="F:receptor antagonist activity"/>
    <property type="evidence" value="ECO:0007669"/>
    <property type="project" value="TreeGrafter"/>
</dbReference>
<dbReference type="AlphaFoldDB" id="A0A3Q3A2T0"/>
<dbReference type="Ensembl" id="ENSKMAT00000010257.1">
    <property type="protein sequence ID" value="ENSKMAP00000010095.1"/>
    <property type="gene ID" value="ENSKMAG00000007586.1"/>
</dbReference>
<keyword evidence="14" id="KW-1185">Reference proteome</keyword>
<evidence type="ECO:0000256" key="5">
    <source>
        <dbReference type="ARBA" id="ARBA00022687"/>
    </source>
</evidence>
<dbReference type="InterPro" id="IPR048499">
    <property type="entry name" value="DIKK1/2/4_C-subdom2"/>
</dbReference>
<feature type="domain" description="Dickkopf-related protein 1/2/4 C-terminal subdomain 1" evidence="12">
    <location>
        <begin position="110"/>
        <end position="138"/>
    </location>
</feature>
<dbReference type="Pfam" id="PF04706">
    <property type="entry name" value="Dickkopf_N"/>
    <property type="match status" value="1"/>
</dbReference>
<keyword evidence="7" id="KW-1015">Disulfide bond</keyword>
<feature type="region of interest" description="Disordered" evidence="8">
    <location>
        <begin position="174"/>
        <end position="228"/>
    </location>
</feature>
<evidence type="ECO:0000259" key="11">
    <source>
        <dbReference type="Pfam" id="PF21479"/>
    </source>
</evidence>
<dbReference type="GO" id="GO:0005615">
    <property type="term" value="C:extracellular space"/>
    <property type="evidence" value="ECO:0007669"/>
    <property type="project" value="TreeGrafter"/>
</dbReference>
<evidence type="ECO:0000259" key="12">
    <source>
        <dbReference type="Pfam" id="PF21481"/>
    </source>
</evidence>
<dbReference type="PANTHER" id="PTHR12113:SF12">
    <property type="entry name" value="DICKKOPF-RELATED PROTEIN 2"/>
    <property type="match status" value="1"/>
</dbReference>
<evidence type="ECO:0000256" key="2">
    <source>
        <dbReference type="ARBA" id="ARBA00010842"/>
    </source>
</evidence>
<evidence type="ECO:0000256" key="7">
    <source>
        <dbReference type="ARBA" id="ARBA00023157"/>
    </source>
</evidence>
<evidence type="ECO:0000256" key="3">
    <source>
        <dbReference type="ARBA" id="ARBA00022473"/>
    </source>
</evidence>
<accession>A0A3Q3A2T0</accession>